<dbReference type="CDD" id="cd07377">
    <property type="entry name" value="WHTH_GntR"/>
    <property type="match status" value="1"/>
</dbReference>
<dbReference type="PRINTS" id="PR00035">
    <property type="entry name" value="HTHGNTR"/>
</dbReference>
<dbReference type="EMBL" id="ONZG01000015">
    <property type="protein sequence ID" value="SPJ31060.1"/>
    <property type="molecule type" value="Genomic_DNA"/>
</dbReference>
<dbReference type="SUPFAM" id="SSF48008">
    <property type="entry name" value="GntR ligand-binding domain-like"/>
    <property type="match status" value="1"/>
</dbReference>
<keyword evidence="6" id="KW-1185">Reference proteome</keyword>
<dbReference type="PANTHER" id="PTHR43537">
    <property type="entry name" value="TRANSCRIPTIONAL REGULATOR, GNTR FAMILY"/>
    <property type="match status" value="1"/>
</dbReference>
<dbReference type="AlphaFoldDB" id="A0A2R8CF75"/>
<dbReference type="GO" id="GO:0003677">
    <property type="term" value="F:DNA binding"/>
    <property type="evidence" value="ECO:0007669"/>
    <property type="project" value="UniProtKB-KW"/>
</dbReference>
<name>A0A2R8CF75_9RHOB</name>
<keyword evidence="2" id="KW-0238">DNA-binding</keyword>
<keyword evidence="3" id="KW-0804">Transcription</keyword>
<dbReference type="InterPro" id="IPR008920">
    <property type="entry name" value="TF_FadR/GntR_C"/>
</dbReference>
<evidence type="ECO:0000256" key="2">
    <source>
        <dbReference type="ARBA" id="ARBA00023125"/>
    </source>
</evidence>
<gene>
    <name evidence="5" type="primary">gntR_4</name>
    <name evidence="5" type="ORF">TRM7615_04600</name>
</gene>
<sequence length="233" mass="25848">MSSTPRKENSSAAIAYARMLDDIRNGTLQAGDRVTETELASRLELSRTPVREAIRMLEVDGLVEHVPRVGATIRKLGYAEVMELYDMRAVLEGTAARMAARTASDIELAELEALNADMVACDDLPQAYHLNRQFHLTLLDAAKNRFLIKAMAGLQKTLLILGPIILSDPTRAADSVTEHEAILRALRDRDADAAEAAMRTHIEAGHRQRLRLLRAERRVAPQAEDVLAEAFRD</sequence>
<dbReference type="RefSeq" id="WP_108792113.1">
    <property type="nucleotide sequence ID" value="NZ_ONZG01000015.1"/>
</dbReference>
<dbReference type="Pfam" id="PF07729">
    <property type="entry name" value="FCD"/>
    <property type="match status" value="1"/>
</dbReference>
<dbReference type="OrthoDB" id="8114900at2"/>
<dbReference type="Gene3D" id="1.20.120.530">
    <property type="entry name" value="GntR ligand-binding domain-like"/>
    <property type="match status" value="1"/>
</dbReference>
<reference evidence="6" key="1">
    <citation type="submission" date="2018-03" db="EMBL/GenBank/DDBJ databases">
        <authorList>
            <person name="Rodrigo-Torres L."/>
            <person name="Arahal R. D."/>
            <person name="Lucena T."/>
        </authorList>
    </citation>
    <scope>NUCLEOTIDE SEQUENCE [LARGE SCALE GENOMIC DNA]</scope>
    <source>
        <strain evidence="6">CECT 7615</strain>
    </source>
</reference>
<dbReference type="SMART" id="SM00895">
    <property type="entry name" value="FCD"/>
    <property type="match status" value="1"/>
</dbReference>
<evidence type="ECO:0000256" key="3">
    <source>
        <dbReference type="ARBA" id="ARBA00023163"/>
    </source>
</evidence>
<dbReference type="SMART" id="SM00345">
    <property type="entry name" value="HTH_GNTR"/>
    <property type="match status" value="1"/>
</dbReference>
<protein>
    <submittedName>
        <fullName evidence="5">Putative D-xylose utilization operon transcriptional repressor</fullName>
    </submittedName>
</protein>
<dbReference type="Proteomes" id="UP000244898">
    <property type="component" value="Unassembled WGS sequence"/>
</dbReference>
<organism evidence="5 6">
    <name type="scientific">Falsiruegeria mediterranea M17</name>
    <dbReference type="NCBI Taxonomy" id="1200281"/>
    <lineage>
        <taxon>Bacteria</taxon>
        <taxon>Pseudomonadati</taxon>
        <taxon>Pseudomonadota</taxon>
        <taxon>Alphaproteobacteria</taxon>
        <taxon>Rhodobacterales</taxon>
        <taxon>Roseobacteraceae</taxon>
        <taxon>Falsiruegeria</taxon>
    </lineage>
</organism>
<dbReference type="InterPro" id="IPR036388">
    <property type="entry name" value="WH-like_DNA-bd_sf"/>
</dbReference>
<dbReference type="Gene3D" id="1.10.10.10">
    <property type="entry name" value="Winged helix-like DNA-binding domain superfamily/Winged helix DNA-binding domain"/>
    <property type="match status" value="1"/>
</dbReference>
<evidence type="ECO:0000256" key="1">
    <source>
        <dbReference type="ARBA" id="ARBA00023015"/>
    </source>
</evidence>
<dbReference type="InterPro" id="IPR036390">
    <property type="entry name" value="WH_DNA-bd_sf"/>
</dbReference>
<dbReference type="InterPro" id="IPR011711">
    <property type="entry name" value="GntR_C"/>
</dbReference>
<dbReference type="PROSITE" id="PS50949">
    <property type="entry name" value="HTH_GNTR"/>
    <property type="match status" value="1"/>
</dbReference>
<evidence type="ECO:0000259" key="4">
    <source>
        <dbReference type="PROSITE" id="PS50949"/>
    </source>
</evidence>
<proteinExistence type="predicted"/>
<dbReference type="PANTHER" id="PTHR43537:SF49">
    <property type="entry name" value="TRANSCRIPTIONAL REGULATORY PROTEIN"/>
    <property type="match status" value="1"/>
</dbReference>
<feature type="domain" description="HTH gntR-type" evidence="4">
    <location>
        <begin position="9"/>
        <end position="76"/>
    </location>
</feature>
<dbReference type="SUPFAM" id="SSF46785">
    <property type="entry name" value="Winged helix' DNA-binding domain"/>
    <property type="match status" value="1"/>
</dbReference>
<dbReference type="Pfam" id="PF00392">
    <property type="entry name" value="GntR"/>
    <property type="match status" value="1"/>
</dbReference>
<evidence type="ECO:0000313" key="6">
    <source>
        <dbReference type="Proteomes" id="UP000244898"/>
    </source>
</evidence>
<dbReference type="GO" id="GO:0003700">
    <property type="term" value="F:DNA-binding transcription factor activity"/>
    <property type="evidence" value="ECO:0007669"/>
    <property type="project" value="InterPro"/>
</dbReference>
<accession>A0A2R8CF75</accession>
<dbReference type="InterPro" id="IPR000524">
    <property type="entry name" value="Tscrpt_reg_HTH_GntR"/>
</dbReference>
<evidence type="ECO:0000313" key="5">
    <source>
        <dbReference type="EMBL" id="SPJ31060.1"/>
    </source>
</evidence>
<keyword evidence="1" id="KW-0805">Transcription regulation</keyword>